<dbReference type="AlphaFoldDB" id="A0A8W7PCF6"/>
<name>A0A8W7PCF6_ANOCL</name>
<reference evidence="2" key="1">
    <citation type="submission" date="2022-08" db="UniProtKB">
        <authorList>
            <consortium name="EnsemblMetazoa"/>
        </authorList>
    </citation>
    <scope>IDENTIFICATION</scope>
</reference>
<proteinExistence type="predicted"/>
<feature type="transmembrane region" description="Helical" evidence="1">
    <location>
        <begin position="109"/>
        <end position="132"/>
    </location>
</feature>
<evidence type="ECO:0000313" key="2">
    <source>
        <dbReference type="EnsemblMetazoa" id="ACOM029445-PA.1"/>
    </source>
</evidence>
<accession>A0A8W7PCF6</accession>
<organism evidence="2">
    <name type="scientific">Anopheles coluzzii</name>
    <name type="common">African malaria mosquito</name>
    <dbReference type="NCBI Taxonomy" id="1518534"/>
    <lineage>
        <taxon>Eukaryota</taxon>
        <taxon>Metazoa</taxon>
        <taxon>Ecdysozoa</taxon>
        <taxon>Arthropoda</taxon>
        <taxon>Hexapoda</taxon>
        <taxon>Insecta</taxon>
        <taxon>Pterygota</taxon>
        <taxon>Neoptera</taxon>
        <taxon>Endopterygota</taxon>
        <taxon>Diptera</taxon>
        <taxon>Nematocera</taxon>
        <taxon>Culicoidea</taxon>
        <taxon>Culicidae</taxon>
        <taxon>Anophelinae</taxon>
        <taxon>Anopheles</taxon>
    </lineage>
</organism>
<dbReference type="EnsemblMetazoa" id="ACOM029445-RA">
    <property type="protein sequence ID" value="ACOM029445-PA.1"/>
    <property type="gene ID" value="ACOM029445"/>
</dbReference>
<keyword evidence="1" id="KW-1133">Transmembrane helix</keyword>
<keyword evidence="1" id="KW-0812">Transmembrane</keyword>
<protein>
    <submittedName>
        <fullName evidence="2">Uncharacterized protein</fullName>
    </submittedName>
</protein>
<sequence>MYRHLRNGQLRLRMLADRFALSHLVLVTDRIGETLELFLVLEMLKLAVLILHDTVIVYLIVINLHEVFTVLCRTLGLALGWRFASLTTVSGSRSRPGRLLTSLEVSAGWGSLVLARVSCSYTVFAMYVSAVWGTVRGSTGKLNFLHQHGWHSTMRVVLIRYMITVGKALKSVHNAGQIFDDGRFPFLLTGACYTNNGMEINGLQQSPAEKDV</sequence>
<dbReference type="Proteomes" id="UP000075882">
    <property type="component" value="Unassembled WGS sequence"/>
</dbReference>
<evidence type="ECO:0000256" key="1">
    <source>
        <dbReference type="SAM" id="Phobius"/>
    </source>
</evidence>
<keyword evidence="1" id="KW-0472">Membrane</keyword>